<keyword evidence="4" id="KW-0393">Immunoglobulin domain</keyword>
<dbReference type="GO" id="GO:0001916">
    <property type="term" value="P:positive regulation of T cell mediated cytotoxicity"/>
    <property type="evidence" value="ECO:0007669"/>
    <property type="project" value="TreeGrafter"/>
</dbReference>
<feature type="chain" id="PRO_5001871659" evidence="6">
    <location>
        <begin position="30"/>
        <end position="235"/>
    </location>
</feature>
<protein>
    <submittedName>
        <fullName evidence="7">NKG2D ligand 1</fullName>
    </submittedName>
</protein>
<keyword evidence="8" id="KW-1185">Reference proteome</keyword>
<dbReference type="InterPro" id="IPR011162">
    <property type="entry name" value="MHC_I/II-like_Ag-recog"/>
</dbReference>
<evidence type="ECO:0000313" key="8">
    <source>
        <dbReference type="Proteomes" id="UP000028990"/>
    </source>
</evidence>
<dbReference type="GO" id="GO:0002486">
    <property type="term" value="P:antigen processing and presentation of endogenous peptide antigen via MHC class I via ER pathway, TAP-independent"/>
    <property type="evidence" value="ECO:0007669"/>
    <property type="project" value="TreeGrafter"/>
</dbReference>
<dbReference type="GO" id="GO:0009897">
    <property type="term" value="C:external side of plasma membrane"/>
    <property type="evidence" value="ECO:0007669"/>
    <property type="project" value="TreeGrafter"/>
</dbReference>
<evidence type="ECO:0000256" key="2">
    <source>
        <dbReference type="ARBA" id="ARBA00023130"/>
    </source>
</evidence>
<evidence type="ECO:0000313" key="7">
    <source>
        <dbReference type="EMBL" id="KFO22091.1"/>
    </source>
</evidence>
<evidence type="ECO:0000256" key="3">
    <source>
        <dbReference type="ARBA" id="ARBA00023180"/>
    </source>
</evidence>
<dbReference type="Proteomes" id="UP000028990">
    <property type="component" value="Unassembled WGS sequence"/>
</dbReference>
<keyword evidence="6" id="KW-0732">Signal</keyword>
<dbReference type="GO" id="GO:0002250">
    <property type="term" value="P:adaptive immune response"/>
    <property type="evidence" value="ECO:0007669"/>
    <property type="project" value="UniProtKB-KW"/>
</dbReference>
<sequence>MAPASIPAGVLHKPTLLLLLLLLPELLWAARTEQWCSIQGDIDQKPIFSYDCSSAIPKATNIMGEEVNSTETWEHIRETSKHVGEQLREKLLDTKPQNCGTTAPLTLSANMTCQLVAGGHRSWCWDFDINGKTSAQVDSRRKMWTEEPSGRSCMKDNWEKDKEMTSILYRTSEGDCQKWREELLKHLKRQEEPTAPPPTTQNLPPSSSVVITPNVWVLLLIITCSILCCFYGEIQ</sequence>
<comment type="subcellular location">
    <subcellularLocation>
        <location evidence="1">Endomembrane system</location>
    </subcellularLocation>
</comment>
<dbReference type="GO" id="GO:0012505">
    <property type="term" value="C:endomembrane system"/>
    <property type="evidence" value="ECO:0007669"/>
    <property type="project" value="UniProtKB-SubCell"/>
</dbReference>
<evidence type="ECO:0000256" key="5">
    <source>
        <dbReference type="SAM" id="Phobius"/>
    </source>
</evidence>
<keyword evidence="5" id="KW-1133">Transmembrane helix</keyword>
<dbReference type="PANTHER" id="PTHR16675:SF268">
    <property type="entry name" value="UL16-BINDING PROTEIN 1"/>
    <property type="match status" value="1"/>
</dbReference>
<name>A0A091DH26_FUKDA</name>
<feature type="signal peptide" evidence="6">
    <location>
        <begin position="1"/>
        <end position="29"/>
    </location>
</feature>
<keyword evidence="3" id="KW-0325">Glycoprotein</keyword>
<dbReference type="GO" id="GO:0005615">
    <property type="term" value="C:extracellular space"/>
    <property type="evidence" value="ECO:0007669"/>
    <property type="project" value="TreeGrafter"/>
</dbReference>
<dbReference type="InterPro" id="IPR050208">
    <property type="entry name" value="MHC_class-I_related"/>
</dbReference>
<evidence type="ECO:0000256" key="6">
    <source>
        <dbReference type="SAM" id="SignalP"/>
    </source>
</evidence>
<dbReference type="Gene3D" id="3.30.500.10">
    <property type="entry name" value="MHC class I-like antigen recognition-like"/>
    <property type="match status" value="1"/>
</dbReference>
<reference evidence="7 8" key="1">
    <citation type="submission" date="2013-11" db="EMBL/GenBank/DDBJ databases">
        <title>The Damaraland mole rat (Fukomys damarensis) genome and evolution of African mole rats.</title>
        <authorList>
            <person name="Gladyshev V.N."/>
            <person name="Fang X."/>
        </authorList>
    </citation>
    <scope>NUCLEOTIDE SEQUENCE [LARGE SCALE GENOMIC DNA]</scope>
    <source>
        <tissue evidence="7">Liver</tissue>
    </source>
</reference>
<dbReference type="GO" id="GO:0002476">
    <property type="term" value="P:antigen processing and presentation of endogenous peptide antigen via MHC class Ib"/>
    <property type="evidence" value="ECO:0007669"/>
    <property type="project" value="TreeGrafter"/>
</dbReference>
<gene>
    <name evidence="7" type="ORF">H920_16528</name>
</gene>
<proteinExistence type="predicted"/>
<dbReference type="AlphaFoldDB" id="A0A091DH26"/>
<dbReference type="EMBL" id="KN124137">
    <property type="protein sequence ID" value="KFO22091.1"/>
    <property type="molecule type" value="Genomic_DNA"/>
</dbReference>
<keyword evidence="5" id="KW-0812">Transmembrane</keyword>
<dbReference type="PANTHER" id="PTHR16675">
    <property type="entry name" value="MHC CLASS I-RELATED"/>
    <property type="match status" value="1"/>
</dbReference>
<keyword evidence="5" id="KW-0472">Membrane</keyword>
<feature type="transmembrane region" description="Helical" evidence="5">
    <location>
        <begin position="215"/>
        <end position="234"/>
    </location>
</feature>
<organism evidence="7 8">
    <name type="scientific">Fukomys damarensis</name>
    <name type="common">Damaraland mole rat</name>
    <name type="synonym">Cryptomys damarensis</name>
    <dbReference type="NCBI Taxonomy" id="885580"/>
    <lineage>
        <taxon>Eukaryota</taxon>
        <taxon>Metazoa</taxon>
        <taxon>Chordata</taxon>
        <taxon>Craniata</taxon>
        <taxon>Vertebrata</taxon>
        <taxon>Euteleostomi</taxon>
        <taxon>Mammalia</taxon>
        <taxon>Eutheria</taxon>
        <taxon>Euarchontoglires</taxon>
        <taxon>Glires</taxon>
        <taxon>Rodentia</taxon>
        <taxon>Hystricomorpha</taxon>
        <taxon>Bathyergidae</taxon>
        <taxon>Fukomys</taxon>
    </lineage>
</organism>
<keyword evidence="2" id="KW-1064">Adaptive immunity</keyword>
<evidence type="ECO:0000256" key="4">
    <source>
        <dbReference type="ARBA" id="ARBA00023319"/>
    </source>
</evidence>
<dbReference type="SUPFAM" id="SSF54452">
    <property type="entry name" value="MHC antigen-recognition domain"/>
    <property type="match status" value="1"/>
</dbReference>
<keyword evidence="2" id="KW-0391">Immunity</keyword>
<dbReference type="InterPro" id="IPR037055">
    <property type="entry name" value="MHC_I-like_Ag-recog_sf"/>
</dbReference>
<accession>A0A091DH26</accession>
<evidence type="ECO:0000256" key="1">
    <source>
        <dbReference type="ARBA" id="ARBA00004308"/>
    </source>
</evidence>